<keyword evidence="7" id="KW-0444">Lipid biosynthesis</keyword>
<keyword evidence="7" id="KW-0443">Lipid metabolism</keyword>
<dbReference type="Pfam" id="PF19279">
    <property type="entry name" value="YegS_C"/>
    <property type="match status" value="1"/>
</dbReference>
<dbReference type="InterPro" id="IPR017438">
    <property type="entry name" value="ATP-NAD_kinase_N"/>
</dbReference>
<evidence type="ECO:0000256" key="4">
    <source>
        <dbReference type="ARBA" id="ARBA00022741"/>
    </source>
</evidence>
<dbReference type="OrthoDB" id="3171056at2"/>
<keyword evidence="8" id="KW-1208">Phospholipid metabolism</keyword>
<evidence type="ECO:0000256" key="6">
    <source>
        <dbReference type="ARBA" id="ARBA00022840"/>
    </source>
</evidence>
<proteinExistence type="inferred from homology"/>
<sequence>MVGVSDAASGTLWAVMNPAARGYAVMRRVLETACRDAGLPAPVIATTTPEADGYPQVHEAVAQGARAVVVAGGDGTLREAARALAGTGVELGILPIGTANLFAYNLRLRTRKPLLAVDRALFAPARSVDIGWASWRVLDERGHVGEPTPEMPFLVMAGLGHDAATVGATSPRLKQRLGWLSYLASGTRHLFSRPLAMRVSLNNAPGRRLTTWTLLVANAGHIPGGIDVFPDAVLDDGRLDVMELPLRHRTEWGPVAFAGLTGHRIDTRALRYTKVSTLWAVPDHPTPFHLDGDDVGPVVDLRIRVQHAALQVRVPAGS</sequence>
<dbReference type="GO" id="GO:0016301">
    <property type="term" value="F:kinase activity"/>
    <property type="evidence" value="ECO:0007669"/>
    <property type="project" value="UniProtKB-KW"/>
</dbReference>
<comment type="similarity">
    <text evidence="2">Belongs to the diacylglycerol/lipid kinase family.</text>
</comment>
<comment type="caution">
    <text evidence="10">The sequence shown here is derived from an EMBL/GenBank/DDBJ whole genome shotgun (WGS) entry which is preliminary data.</text>
</comment>
<dbReference type="Proteomes" id="UP000290624">
    <property type="component" value="Unassembled WGS sequence"/>
</dbReference>
<name>A0A4Q2EFU9_9ACTN</name>
<dbReference type="InterPro" id="IPR016064">
    <property type="entry name" value="NAD/diacylglycerol_kinase_sf"/>
</dbReference>
<dbReference type="Gene3D" id="3.40.50.10330">
    <property type="entry name" value="Probable inorganic polyphosphate/atp-NAD kinase, domain 1"/>
    <property type="match status" value="1"/>
</dbReference>
<reference evidence="10 11" key="1">
    <citation type="submission" date="2018-01" db="EMBL/GenBank/DDBJ databases">
        <title>Lactibacter flavus gen. nov., sp. nov., a novel bacterium of the family Propionibacteriaceae isolated from raw milk and dairy products.</title>
        <authorList>
            <person name="Wenning M."/>
            <person name="Breitenwieser F."/>
            <person name="Huptas C."/>
            <person name="von Neubeck M."/>
            <person name="Busse H.-J."/>
            <person name="Scherer S."/>
        </authorList>
    </citation>
    <scope>NUCLEOTIDE SEQUENCE [LARGE SCALE GENOMIC DNA]</scope>
    <source>
        <strain evidence="10 11">VG341</strain>
    </source>
</reference>
<dbReference type="PANTHER" id="PTHR12358:SF54">
    <property type="entry name" value="SPHINGOSINE KINASE RELATED PROTEIN"/>
    <property type="match status" value="1"/>
</dbReference>
<comment type="cofactor">
    <cofactor evidence="1">
        <name>Mg(2+)</name>
        <dbReference type="ChEBI" id="CHEBI:18420"/>
    </cofactor>
</comment>
<feature type="domain" description="DAGKc" evidence="9">
    <location>
        <begin position="7"/>
        <end position="137"/>
    </location>
</feature>
<evidence type="ECO:0000313" key="10">
    <source>
        <dbReference type="EMBL" id="RXW31863.1"/>
    </source>
</evidence>
<keyword evidence="5 10" id="KW-0418">Kinase</keyword>
<evidence type="ECO:0000256" key="1">
    <source>
        <dbReference type="ARBA" id="ARBA00001946"/>
    </source>
</evidence>
<evidence type="ECO:0000256" key="8">
    <source>
        <dbReference type="ARBA" id="ARBA00023264"/>
    </source>
</evidence>
<dbReference type="GO" id="GO:0008654">
    <property type="term" value="P:phospholipid biosynthetic process"/>
    <property type="evidence" value="ECO:0007669"/>
    <property type="project" value="UniProtKB-KW"/>
</dbReference>
<dbReference type="InterPro" id="IPR045540">
    <property type="entry name" value="YegS/DAGK_C"/>
</dbReference>
<dbReference type="EMBL" id="PPCV01000006">
    <property type="protein sequence ID" value="RXW31863.1"/>
    <property type="molecule type" value="Genomic_DNA"/>
</dbReference>
<keyword evidence="3" id="KW-0808">Transferase</keyword>
<organism evidence="10 11">
    <name type="scientific">Propioniciclava flava</name>
    <dbReference type="NCBI Taxonomy" id="2072026"/>
    <lineage>
        <taxon>Bacteria</taxon>
        <taxon>Bacillati</taxon>
        <taxon>Actinomycetota</taxon>
        <taxon>Actinomycetes</taxon>
        <taxon>Propionibacteriales</taxon>
        <taxon>Propionibacteriaceae</taxon>
        <taxon>Propioniciclava</taxon>
    </lineage>
</organism>
<dbReference type="InterPro" id="IPR050187">
    <property type="entry name" value="Lipid_Phosphate_FormReg"/>
</dbReference>
<dbReference type="GO" id="GO:0005524">
    <property type="term" value="F:ATP binding"/>
    <property type="evidence" value="ECO:0007669"/>
    <property type="project" value="UniProtKB-KW"/>
</dbReference>
<gene>
    <name evidence="10" type="ORF">C1706_09960</name>
</gene>
<evidence type="ECO:0000259" key="9">
    <source>
        <dbReference type="PROSITE" id="PS50146"/>
    </source>
</evidence>
<evidence type="ECO:0000256" key="2">
    <source>
        <dbReference type="ARBA" id="ARBA00005983"/>
    </source>
</evidence>
<dbReference type="PROSITE" id="PS50146">
    <property type="entry name" value="DAGK"/>
    <property type="match status" value="1"/>
</dbReference>
<dbReference type="SUPFAM" id="SSF111331">
    <property type="entry name" value="NAD kinase/diacylglycerol kinase-like"/>
    <property type="match status" value="1"/>
</dbReference>
<accession>A0A4Q2EFU9</accession>
<keyword evidence="11" id="KW-1185">Reference proteome</keyword>
<dbReference type="Pfam" id="PF00781">
    <property type="entry name" value="DAGK_cat"/>
    <property type="match status" value="1"/>
</dbReference>
<keyword evidence="7" id="KW-0594">Phospholipid biosynthesis</keyword>
<dbReference type="PANTHER" id="PTHR12358">
    <property type="entry name" value="SPHINGOSINE KINASE"/>
    <property type="match status" value="1"/>
</dbReference>
<protein>
    <submittedName>
        <fullName evidence="10">Diacylglycerol kinase</fullName>
    </submittedName>
</protein>
<dbReference type="Gene3D" id="2.60.200.40">
    <property type="match status" value="1"/>
</dbReference>
<evidence type="ECO:0000256" key="5">
    <source>
        <dbReference type="ARBA" id="ARBA00022777"/>
    </source>
</evidence>
<dbReference type="InterPro" id="IPR001206">
    <property type="entry name" value="Diacylglycerol_kinase_cat_dom"/>
</dbReference>
<evidence type="ECO:0000256" key="7">
    <source>
        <dbReference type="ARBA" id="ARBA00023209"/>
    </source>
</evidence>
<dbReference type="AlphaFoldDB" id="A0A4Q2EFU9"/>
<keyword evidence="6" id="KW-0067">ATP-binding</keyword>
<evidence type="ECO:0000313" key="11">
    <source>
        <dbReference type="Proteomes" id="UP000290624"/>
    </source>
</evidence>
<keyword evidence="4" id="KW-0547">Nucleotide-binding</keyword>
<evidence type="ECO:0000256" key="3">
    <source>
        <dbReference type="ARBA" id="ARBA00022679"/>
    </source>
</evidence>